<dbReference type="InterPro" id="IPR039384">
    <property type="entry name" value="HINT"/>
</dbReference>
<dbReference type="PROSITE" id="PS51084">
    <property type="entry name" value="HIT_2"/>
    <property type="match status" value="1"/>
</dbReference>
<dbReference type="InterPro" id="IPR001310">
    <property type="entry name" value="Histidine_triad_HIT"/>
</dbReference>
<dbReference type="GO" id="GO:0003824">
    <property type="term" value="F:catalytic activity"/>
    <property type="evidence" value="ECO:0007669"/>
    <property type="project" value="InterPro"/>
</dbReference>
<evidence type="ECO:0000259" key="4">
    <source>
        <dbReference type="PROSITE" id="PS51084"/>
    </source>
</evidence>
<dbReference type="InterPro" id="IPR011146">
    <property type="entry name" value="HIT-like"/>
</dbReference>
<evidence type="ECO:0000256" key="2">
    <source>
        <dbReference type="PIRSR" id="PIRSR601310-3"/>
    </source>
</evidence>
<feature type="domain" description="HIT" evidence="4">
    <location>
        <begin position="5"/>
        <end position="112"/>
    </location>
</feature>
<comment type="caution">
    <text evidence="5">The sequence shown here is derived from an EMBL/GenBank/DDBJ whole genome shotgun (WGS) entry which is preliminary data.</text>
</comment>
<dbReference type="PANTHER" id="PTHR46648">
    <property type="entry name" value="HIT FAMILY PROTEIN 1"/>
    <property type="match status" value="1"/>
</dbReference>
<feature type="active site" description="Tele-AMP-histidine intermediate" evidence="1">
    <location>
        <position position="99"/>
    </location>
</feature>
<organism evidence="5 6">
    <name type="scientific">Paraglomus brasilianum</name>
    <dbReference type="NCBI Taxonomy" id="144538"/>
    <lineage>
        <taxon>Eukaryota</taxon>
        <taxon>Fungi</taxon>
        <taxon>Fungi incertae sedis</taxon>
        <taxon>Mucoromycota</taxon>
        <taxon>Glomeromycotina</taxon>
        <taxon>Glomeromycetes</taxon>
        <taxon>Paraglomerales</taxon>
        <taxon>Paraglomeraceae</taxon>
        <taxon>Paraglomus</taxon>
    </lineage>
</organism>
<feature type="short sequence motif" description="Histidine triad motif" evidence="2 3">
    <location>
        <begin position="97"/>
        <end position="101"/>
    </location>
</feature>
<dbReference type="SUPFAM" id="SSF54197">
    <property type="entry name" value="HIT-like"/>
    <property type="match status" value="1"/>
</dbReference>
<dbReference type="OrthoDB" id="672793at2759"/>
<proteinExistence type="predicted"/>
<dbReference type="PROSITE" id="PS00892">
    <property type="entry name" value="HIT_1"/>
    <property type="match status" value="1"/>
</dbReference>
<gene>
    <name evidence="5" type="ORF">PBRASI_LOCUS7984</name>
</gene>
<evidence type="ECO:0000256" key="3">
    <source>
        <dbReference type="PROSITE-ProRule" id="PRU00464"/>
    </source>
</evidence>
<reference evidence="5" key="1">
    <citation type="submission" date="2021-06" db="EMBL/GenBank/DDBJ databases">
        <authorList>
            <person name="Kallberg Y."/>
            <person name="Tangrot J."/>
            <person name="Rosling A."/>
        </authorList>
    </citation>
    <scope>NUCLEOTIDE SEQUENCE</scope>
    <source>
        <strain evidence="5">BR232B</strain>
    </source>
</reference>
<evidence type="ECO:0000313" key="5">
    <source>
        <dbReference type="EMBL" id="CAG8607520.1"/>
    </source>
</evidence>
<name>A0A9N9GH28_9GLOM</name>
<evidence type="ECO:0000256" key="1">
    <source>
        <dbReference type="PIRSR" id="PIRSR601310-1"/>
    </source>
</evidence>
<dbReference type="CDD" id="cd01277">
    <property type="entry name" value="HINT_subgroup"/>
    <property type="match status" value="1"/>
</dbReference>
<dbReference type="PANTHER" id="PTHR46648:SF1">
    <property type="entry name" value="ADENOSINE 5'-MONOPHOSPHORAMIDASE HNT1"/>
    <property type="match status" value="1"/>
</dbReference>
<evidence type="ECO:0000313" key="6">
    <source>
        <dbReference type="Proteomes" id="UP000789739"/>
    </source>
</evidence>
<dbReference type="InterPro" id="IPR036265">
    <property type="entry name" value="HIT-like_sf"/>
</dbReference>
<dbReference type="PRINTS" id="PR00332">
    <property type="entry name" value="HISTRIAD"/>
</dbReference>
<dbReference type="AlphaFoldDB" id="A0A9N9GH28"/>
<dbReference type="InterPro" id="IPR019808">
    <property type="entry name" value="Histidine_triad_CS"/>
</dbReference>
<sequence length="139" mass="15610">MAKCIFCKIIKREMPSYKLLETEHSYAFLDIFPLSKGHSLVIPKSHAEFFHELSDESVADLSQVTKKVANAVIAATGETQYNILQNNGARAHQVVKHVHFHIIPKPEADSQQGLMIEWPSAKATEDELKDLSAKVLEKL</sequence>
<keyword evidence="6" id="KW-1185">Reference proteome</keyword>
<dbReference type="Proteomes" id="UP000789739">
    <property type="component" value="Unassembled WGS sequence"/>
</dbReference>
<dbReference type="GO" id="GO:0009117">
    <property type="term" value="P:nucleotide metabolic process"/>
    <property type="evidence" value="ECO:0007669"/>
    <property type="project" value="TreeGrafter"/>
</dbReference>
<dbReference type="EMBL" id="CAJVPI010001330">
    <property type="protein sequence ID" value="CAG8607520.1"/>
    <property type="molecule type" value="Genomic_DNA"/>
</dbReference>
<protein>
    <submittedName>
        <fullName evidence="5">8561_t:CDS:1</fullName>
    </submittedName>
</protein>
<dbReference type="Pfam" id="PF01230">
    <property type="entry name" value="HIT"/>
    <property type="match status" value="1"/>
</dbReference>
<dbReference type="Gene3D" id="3.30.428.10">
    <property type="entry name" value="HIT-like"/>
    <property type="match status" value="1"/>
</dbReference>
<accession>A0A9N9GH28</accession>